<dbReference type="Proteomes" id="UP000799302">
    <property type="component" value="Unassembled WGS sequence"/>
</dbReference>
<gene>
    <name evidence="2" type="ORF">BT63DRAFT_449478</name>
</gene>
<evidence type="ECO:0000313" key="2">
    <source>
        <dbReference type="EMBL" id="KAF2674487.1"/>
    </source>
</evidence>
<protein>
    <submittedName>
        <fullName evidence="2">Uncharacterized protein</fullName>
    </submittedName>
</protein>
<reference evidence="2" key="1">
    <citation type="journal article" date="2020" name="Stud. Mycol.">
        <title>101 Dothideomycetes genomes: a test case for predicting lifestyles and emergence of pathogens.</title>
        <authorList>
            <person name="Haridas S."/>
            <person name="Albert R."/>
            <person name="Binder M."/>
            <person name="Bloem J."/>
            <person name="Labutti K."/>
            <person name="Salamov A."/>
            <person name="Andreopoulos B."/>
            <person name="Baker S."/>
            <person name="Barry K."/>
            <person name="Bills G."/>
            <person name="Bluhm B."/>
            <person name="Cannon C."/>
            <person name="Castanera R."/>
            <person name="Culley D."/>
            <person name="Daum C."/>
            <person name="Ezra D."/>
            <person name="Gonzalez J."/>
            <person name="Henrissat B."/>
            <person name="Kuo A."/>
            <person name="Liang C."/>
            <person name="Lipzen A."/>
            <person name="Lutzoni F."/>
            <person name="Magnuson J."/>
            <person name="Mondo S."/>
            <person name="Nolan M."/>
            <person name="Ohm R."/>
            <person name="Pangilinan J."/>
            <person name="Park H.-J."/>
            <person name="Ramirez L."/>
            <person name="Alfaro M."/>
            <person name="Sun H."/>
            <person name="Tritt A."/>
            <person name="Yoshinaga Y."/>
            <person name="Zwiers L.-H."/>
            <person name="Turgeon B."/>
            <person name="Goodwin S."/>
            <person name="Spatafora J."/>
            <person name="Crous P."/>
            <person name="Grigoriev I."/>
        </authorList>
    </citation>
    <scope>NUCLEOTIDE SEQUENCE</scope>
    <source>
        <strain evidence="2">CBS 115976</strain>
    </source>
</reference>
<name>A0A6A6UST4_9PEZI</name>
<dbReference type="OrthoDB" id="5419666at2759"/>
<dbReference type="AlphaFoldDB" id="A0A6A6UST4"/>
<feature type="compositionally biased region" description="Polar residues" evidence="1">
    <location>
        <begin position="1"/>
        <end position="35"/>
    </location>
</feature>
<feature type="compositionally biased region" description="Low complexity" evidence="1">
    <location>
        <begin position="230"/>
        <end position="269"/>
    </location>
</feature>
<keyword evidence="3" id="KW-1185">Reference proteome</keyword>
<evidence type="ECO:0000256" key="1">
    <source>
        <dbReference type="SAM" id="MobiDB-lite"/>
    </source>
</evidence>
<proteinExistence type="predicted"/>
<feature type="region of interest" description="Disordered" evidence="1">
    <location>
        <begin position="1"/>
        <end position="269"/>
    </location>
</feature>
<feature type="compositionally biased region" description="Polar residues" evidence="1">
    <location>
        <begin position="45"/>
        <end position="62"/>
    </location>
</feature>
<feature type="compositionally biased region" description="Polar residues" evidence="1">
    <location>
        <begin position="77"/>
        <end position="114"/>
    </location>
</feature>
<dbReference type="EMBL" id="MU004230">
    <property type="protein sequence ID" value="KAF2674487.1"/>
    <property type="molecule type" value="Genomic_DNA"/>
</dbReference>
<evidence type="ECO:0000313" key="3">
    <source>
        <dbReference type="Proteomes" id="UP000799302"/>
    </source>
</evidence>
<organism evidence="2 3">
    <name type="scientific">Microthyrium microscopicum</name>
    <dbReference type="NCBI Taxonomy" id="703497"/>
    <lineage>
        <taxon>Eukaryota</taxon>
        <taxon>Fungi</taxon>
        <taxon>Dikarya</taxon>
        <taxon>Ascomycota</taxon>
        <taxon>Pezizomycotina</taxon>
        <taxon>Dothideomycetes</taxon>
        <taxon>Dothideomycetes incertae sedis</taxon>
        <taxon>Microthyriales</taxon>
        <taxon>Microthyriaceae</taxon>
        <taxon>Microthyrium</taxon>
    </lineage>
</organism>
<accession>A0A6A6UST4</accession>
<sequence length="345" mass="37386">MSLSRGLTTRSKQQDHSQQSTTMPFPNLLKKSSTKTPERKISIAHISSPTLLSTTNVQTLNHPSIKAARQIRKVPSLASTSSAHTDLDSDGSSVSPRSRGTSFTDHSSVGSTPSSPKPGEARFASYSSTKSSPPPPRRAASSSNIKQRALSFEPSPSVPSRAPAHSKIAHEQLARKRSLQTMNTWQDPARSVPAVPAIPSTHIEKRTSRDLFNSWFDSPPMPSSTNSLKTSSVQSSHSGSHTSHSGSHSSRSTTTSTFSTGSQHSQTTHPFGKELMQLDEIAEEFGGAVRDAERQADARAMAQKGLVKVSANDYIRDIEPLFERLFVWRTSRAPPMSQSMGAGWI</sequence>